<proteinExistence type="predicted"/>
<organism evidence="1 2">
    <name type="scientific">Floridaenema flaviceps BLCC-F50</name>
    <dbReference type="NCBI Taxonomy" id="3153642"/>
    <lineage>
        <taxon>Bacteria</taxon>
        <taxon>Bacillati</taxon>
        <taxon>Cyanobacteriota</taxon>
        <taxon>Cyanophyceae</taxon>
        <taxon>Oscillatoriophycideae</taxon>
        <taxon>Aerosakkonematales</taxon>
        <taxon>Aerosakkonemataceae</taxon>
        <taxon>Floridanema</taxon>
        <taxon>Floridanema flaviceps</taxon>
    </lineage>
</organism>
<protein>
    <submittedName>
        <fullName evidence="1">Uncharacterized protein</fullName>
    </submittedName>
</protein>
<dbReference type="EMBL" id="JBHFNR010000038">
    <property type="protein sequence ID" value="MFB2892481.1"/>
    <property type="molecule type" value="Genomic_DNA"/>
</dbReference>
<gene>
    <name evidence="1" type="ORF">ACE1CI_06005</name>
</gene>
<sequence>MNEERIQAYGNLIQQLLSCPNGERPQILDDNSELLDLGFVQVCEAKAAGLAEEGKQNDAAFYRTCDRILHPSPHRSHLRCFSRRLGKDAK</sequence>
<evidence type="ECO:0000313" key="2">
    <source>
        <dbReference type="Proteomes" id="UP001576784"/>
    </source>
</evidence>
<dbReference type="Proteomes" id="UP001576784">
    <property type="component" value="Unassembled WGS sequence"/>
</dbReference>
<keyword evidence="2" id="KW-1185">Reference proteome</keyword>
<reference evidence="1 2" key="1">
    <citation type="submission" date="2024-09" db="EMBL/GenBank/DDBJ databases">
        <title>Floridaenema gen nov. (Aerosakkonemataceae, Aerosakkonematales ord. nov., Cyanobacteria) from benthic tropical and subtropical fresh waters, with the description of four new species.</title>
        <authorList>
            <person name="Moretto J.A."/>
            <person name="Berthold D.E."/>
            <person name="Lefler F.W."/>
            <person name="Huang I.-S."/>
            <person name="Laughinghouse H. IV."/>
        </authorList>
    </citation>
    <scope>NUCLEOTIDE SEQUENCE [LARGE SCALE GENOMIC DNA]</scope>
    <source>
        <strain evidence="1 2">BLCC-F50</strain>
    </source>
</reference>
<evidence type="ECO:0000313" key="1">
    <source>
        <dbReference type="EMBL" id="MFB2892481.1"/>
    </source>
</evidence>
<accession>A0ABV4XLA8</accession>
<name>A0ABV4XLA8_9CYAN</name>
<dbReference type="RefSeq" id="WP_413262153.1">
    <property type="nucleotide sequence ID" value="NZ_JBHFNR010000038.1"/>
</dbReference>
<comment type="caution">
    <text evidence="1">The sequence shown here is derived from an EMBL/GenBank/DDBJ whole genome shotgun (WGS) entry which is preliminary data.</text>
</comment>